<proteinExistence type="predicted"/>
<gene>
    <name evidence="1" type="ORF">CARN6_1847</name>
</gene>
<dbReference type="AlphaFoldDB" id="E6QMB6"/>
<comment type="caution">
    <text evidence="1">The sequence shown here is derived from an EMBL/GenBank/DDBJ whole genome shotgun (WGS) entry which is preliminary data.</text>
</comment>
<dbReference type="EMBL" id="CABQ01000212">
    <property type="protein sequence ID" value="CBI08387.1"/>
    <property type="molecule type" value="Genomic_DNA"/>
</dbReference>
<accession>E6QMB6</accession>
<protein>
    <submittedName>
        <fullName evidence="1">Uncharacterized protein</fullName>
    </submittedName>
</protein>
<reference evidence="1" key="1">
    <citation type="submission" date="2009-10" db="EMBL/GenBank/DDBJ databases">
        <title>Diversity of trophic interactions inside an arsenic-rich microbial ecosystem.</title>
        <authorList>
            <person name="Bertin P.N."/>
            <person name="Heinrich-Salmeron A."/>
            <person name="Pelletier E."/>
            <person name="Goulhen-Chollet F."/>
            <person name="Arsene-Ploetze F."/>
            <person name="Gallien S."/>
            <person name="Calteau A."/>
            <person name="Vallenet D."/>
            <person name="Casiot C."/>
            <person name="Chane-Woon-Ming B."/>
            <person name="Giloteaux L."/>
            <person name="Barakat M."/>
            <person name="Bonnefoy V."/>
            <person name="Bruneel O."/>
            <person name="Chandler M."/>
            <person name="Cleiss J."/>
            <person name="Duran R."/>
            <person name="Elbaz-Poulichet F."/>
            <person name="Fonknechten N."/>
            <person name="Lauga B."/>
            <person name="Mornico D."/>
            <person name="Ortet P."/>
            <person name="Schaeffer C."/>
            <person name="Siguier P."/>
            <person name="Alexander Thil Smith A."/>
            <person name="Van Dorsselaer A."/>
            <person name="Weissenbach J."/>
            <person name="Medigue C."/>
            <person name="Le Paslier D."/>
        </authorList>
    </citation>
    <scope>NUCLEOTIDE SEQUENCE</scope>
</reference>
<organism evidence="1">
    <name type="scientific">mine drainage metagenome</name>
    <dbReference type="NCBI Taxonomy" id="410659"/>
    <lineage>
        <taxon>unclassified sequences</taxon>
        <taxon>metagenomes</taxon>
        <taxon>ecological metagenomes</taxon>
    </lineage>
</organism>
<evidence type="ECO:0000313" key="1">
    <source>
        <dbReference type="EMBL" id="CBI08387.1"/>
    </source>
</evidence>
<name>E6QMB6_9ZZZZ</name>
<sequence length="214" mass="22387">MSRPGALSVAAQNAQHAALYGDLRGGHKNGVHVRIGGLQADLAALDVEALERCLGAAHQRDDNLSLAGGAGALDQHVIAAENVLVAHRVAANFESEDILVPHHVLERDGLGILRGLNRQSGGDASEQGNLLGLAGAHAFWHQINGAAAVGFAIKQALFLEVGDVLVDGGDRLQIKALGNLFKGRGVAAGVDEGFEKVEHFFLSFGDSHGRNYSE</sequence>